<dbReference type="Gene3D" id="3.40.50.1240">
    <property type="entry name" value="Phosphoglycerate mutase-like"/>
    <property type="match status" value="1"/>
</dbReference>
<dbReference type="PROSITE" id="PS00175">
    <property type="entry name" value="PG_MUTASE"/>
    <property type="match status" value="1"/>
</dbReference>
<dbReference type="PRINTS" id="PR00991">
    <property type="entry name" value="6PFRUCTKNASE"/>
</dbReference>
<dbReference type="Pfam" id="PF00300">
    <property type="entry name" value="His_Phos_1"/>
    <property type="match status" value="2"/>
</dbReference>
<dbReference type="InterPro" id="IPR027417">
    <property type="entry name" value="P-loop_NTPase"/>
</dbReference>
<dbReference type="InterPro" id="IPR001345">
    <property type="entry name" value="PG/BPGM_mutase_AS"/>
</dbReference>
<evidence type="ECO:0000313" key="1">
    <source>
        <dbReference type="EMBL" id="CAK9001279.1"/>
    </source>
</evidence>
<dbReference type="Gene3D" id="3.40.50.300">
    <property type="entry name" value="P-loop containing nucleotide triphosphate hydrolases"/>
    <property type="match status" value="1"/>
</dbReference>
<dbReference type="InterPro" id="IPR029033">
    <property type="entry name" value="His_PPase_superfam"/>
</dbReference>
<dbReference type="CDD" id="cd07067">
    <property type="entry name" value="HP_PGM_like"/>
    <property type="match status" value="1"/>
</dbReference>
<dbReference type="PANTHER" id="PTHR10606:SF44">
    <property type="entry name" value="6-PHOSPHOFRUCTO 2-KINASE_FRUCTOSE 2,6-BISPHOSPHATASE LONG FORM"/>
    <property type="match status" value="1"/>
</dbReference>
<comment type="caution">
    <text evidence="1">The sequence shown here is derived from an EMBL/GenBank/DDBJ whole genome shotgun (WGS) entry which is preliminary data.</text>
</comment>
<evidence type="ECO:0008006" key="3">
    <source>
        <dbReference type="Google" id="ProtNLM"/>
    </source>
</evidence>
<proteinExistence type="predicted"/>
<name>A0ABP0IFB2_9DINO</name>
<sequence length="643" mass="73077">MRPCMTCSTILRSSASLLARAKGWAGRQRPAPVVLAPQRLRRELPWITLGSVTAGLLLVNSSSASHCEKQTKKENKCHTRLYPKDLEQLLKPSELNPSPVTLPPPFPGLARQQWSQRHVAPILGLPMRGKSHTARELKRYIEFFHGSRAEIFHVSEYQGPGGDDRLYADLNRFFDTSSSVCADPYDFDQTLSQGTGGFAIILCGDSVASTQSMWSSHTKWHRRWMARKLEDELKAEVCFIQITVDDPKGDKYLCDLASMRGIDLKQSEELIQNYQDHYVPIQMDGSEDGTPFIHMMNYTRKMVVNKMMRSFVGSAVCHFLSNLHPFDHKIFLARHGESEFNVEMRIGGDSGLSARGEEFARRTAEFAKYIVCGHASDLVCVTLSADEVRRIPEHLIELWGCIVTSDDWKGFGDSSGAEIYRYMQLRRVQVGWGSDFEDAPDHMDELLERLGGAKVVTLVLVAGDTSDAGRVPGRLWTSSLRRTIETAQFIEHPELSGPDGKTFFQMRGRQFRNMDEVYAGEYDGLTEKEIQQRAPDVIEDRKRDKLGFRYPRGESYYDVIARLESVMSHLERIQQPIMIISHQAVLRMMYGWLMHLNREDAIETQVPQHMVVRITFDGLGNPPVERRFPLGPMQMADDGQKNL</sequence>
<dbReference type="PANTHER" id="PTHR10606">
    <property type="entry name" value="6-PHOSPHOFRUCTO-2-KINASE/FRUCTOSE-2,6-BISPHOSPHATASE"/>
    <property type="match status" value="1"/>
</dbReference>
<dbReference type="SMART" id="SM00855">
    <property type="entry name" value="PGAM"/>
    <property type="match status" value="1"/>
</dbReference>
<dbReference type="Proteomes" id="UP001642484">
    <property type="component" value="Unassembled WGS sequence"/>
</dbReference>
<gene>
    <name evidence="1" type="ORF">CCMP2556_LOCUS6389</name>
</gene>
<dbReference type="SUPFAM" id="SSF53254">
    <property type="entry name" value="Phosphoglycerate mutase-like"/>
    <property type="match status" value="1"/>
</dbReference>
<accession>A0ABP0IFB2</accession>
<dbReference type="InterPro" id="IPR003094">
    <property type="entry name" value="6Pfruct_kin"/>
</dbReference>
<dbReference type="EMBL" id="CAXAMN010002780">
    <property type="protein sequence ID" value="CAK9001279.1"/>
    <property type="molecule type" value="Genomic_DNA"/>
</dbReference>
<reference evidence="1 2" key="1">
    <citation type="submission" date="2024-02" db="EMBL/GenBank/DDBJ databases">
        <authorList>
            <person name="Chen Y."/>
            <person name="Shah S."/>
            <person name="Dougan E. K."/>
            <person name="Thang M."/>
            <person name="Chan C."/>
        </authorList>
    </citation>
    <scope>NUCLEOTIDE SEQUENCE [LARGE SCALE GENOMIC DNA]</scope>
</reference>
<organism evidence="1 2">
    <name type="scientific">Durusdinium trenchii</name>
    <dbReference type="NCBI Taxonomy" id="1381693"/>
    <lineage>
        <taxon>Eukaryota</taxon>
        <taxon>Sar</taxon>
        <taxon>Alveolata</taxon>
        <taxon>Dinophyceae</taxon>
        <taxon>Suessiales</taxon>
        <taxon>Symbiodiniaceae</taxon>
        <taxon>Durusdinium</taxon>
    </lineage>
</organism>
<dbReference type="InterPro" id="IPR013078">
    <property type="entry name" value="His_Pase_superF_clade-1"/>
</dbReference>
<evidence type="ECO:0000313" key="2">
    <source>
        <dbReference type="Proteomes" id="UP001642484"/>
    </source>
</evidence>
<protein>
    <recommendedName>
        <fullName evidence="3">6-phosphofructo-2-kinase domain-containing protein</fullName>
    </recommendedName>
</protein>
<keyword evidence="2" id="KW-1185">Reference proteome</keyword>